<dbReference type="CDD" id="cd17546">
    <property type="entry name" value="REC_hyHK_CKI1_RcsC-like"/>
    <property type="match status" value="1"/>
</dbReference>
<dbReference type="Pfam" id="PF02518">
    <property type="entry name" value="HATPase_c"/>
    <property type="match status" value="1"/>
</dbReference>
<keyword evidence="9" id="KW-0418">Kinase</keyword>
<evidence type="ECO:0000256" key="16">
    <source>
        <dbReference type="SAM" id="Phobius"/>
    </source>
</evidence>
<dbReference type="Gene3D" id="1.20.120.160">
    <property type="entry name" value="HPT domain"/>
    <property type="match status" value="1"/>
</dbReference>
<keyword evidence="12" id="KW-0902">Two-component regulatory system</keyword>
<dbReference type="InterPro" id="IPR004358">
    <property type="entry name" value="Sig_transdc_His_kin-like_C"/>
</dbReference>
<evidence type="ECO:0000256" key="10">
    <source>
        <dbReference type="ARBA" id="ARBA00022840"/>
    </source>
</evidence>
<dbReference type="InterPro" id="IPR005467">
    <property type="entry name" value="His_kinase_dom"/>
</dbReference>
<evidence type="ECO:0000256" key="9">
    <source>
        <dbReference type="ARBA" id="ARBA00022777"/>
    </source>
</evidence>
<evidence type="ECO:0000256" key="3">
    <source>
        <dbReference type="ARBA" id="ARBA00012438"/>
    </source>
</evidence>
<name>A0ABX6HUP0_9BURK</name>
<evidence type="ECO:0000256" key="11">
    <source>
        <dbReference type="ARBA" id="ARBA00022989"/>
    </source>
</evidence>
<dbReference type="Gene3D" id="3.40.50.2300">
    <property type="match status" value="1"/>
</dbReference>
<dbReference type="PROSITE" id="PS50109">
    <property type="entry name" value="HIS_KIN"/>
    <property type="match status" value="1"/>
</dbReference>
<dbReference type="Pfam" id="PF00072">
    <property type="entry name" value="Response_reg"/>
    <property type="match status" value="1"/>
</dbReference>
<dbReference type="SUPFAM" id="SSF47384">
    <property type="entry name" value="Homodimeric domain of signal transducing histidine kinase"/>
    <property type="match status" value="1"/>
</dbReference>
<keyword evidence="13 16" id="KW-0472">Membrane</keyword>
<keyword evidence="5" id="KW-0997">Cell inner membrane</keyword>
<keyword evidence="10" id="KW-0067">ATP-binding</keyword>
<keyword evidence="10" id="KW-0547">Nucleotide-binding</keyword>
<dbReference type="SMART" id="SM00387">
    <property type="entry name" value="HATPase_c"/>
    <property type="match status" value="1"/>
</dbReference>
<proteinExistence type="predicted"/>
<dbReference type="SMART" id="SM00388">
    <property type="entry name" value="HisKA"/>
    <property type="match status" value="1"/>
</dbReference>
<evidence type="ECO:0000259" key="17">
    <source>
        <dbReference type="PROSITE" id="PS50109"/>
    </source>
</evidence>
<keyword evidence="7" id="KW-0808">Transferase</keyword>
<evidence type="ECO:0000256" key="5">
    <source>
        <dbReference type="ARBA" id="ARBA00022519"/>
    </source>
</evidence>
<comment type="subcellular location">
    <subcellularLocation>
        <location evidence="2">Cell inner membrane</location>
        <topology evidence="2">Multi-pass membrane protein</topology>
    </subcellularLocation>
</comment>
<protein>
    <recommendedName>
        <fullName evidence="3">histidine kinase</fullName>
        <ecNumber evidence="3">2.7.13.3</ecNumber>
    </recommendedName>
</protein>
<evidence type="ECO:0000256" key="6">
    <source>
        <dbReference type="ARBA" id="ARBA00022553"/>
    </source>
</evidence>
<organism evidence="20 21">
    <name type="scientific">Pandoraea fibrosis</name>
    <dbReference type="NCBI Taxonomy" id="1891094"/>
    <lineage>
        <taxon>Bacteria</taxon>
        <taxon>Pseudomonadati</taxon>
        <taxon>Pseudomonadota</taxon>
        <taxon>Betaproteobacteria</taxon>
        <taxon>Burkholderiales</taxon>
        <taxon>Burkholderiaceae</taxon>
        <taxon>Pandoraea</taxon>
    </lineage>
</organism>
<keyword evidence="4" id="KW-1003">Cell membrane</keyword>
<evidence type="ECO:0000259" key="19">
    <source>
        <dbReference type="PROSITE" id="PS50894"/>
    </source>
</evidence>
<dbReference type="InterPro" id="IPR036097">
    <property type="entry name" value="HisK_dim/P_sf"/>
</dbReference>
<feature type="domain" description="HPt" evidence="19">
    <location>
        <begin position="1025"/>
        <end position="1117"/>
    </location>
</feature>
<gene>
    <name evidence="20" type="ORF">PI93_019590</name>
</gene>
<feature type="transmembrane region" description="Helical" evidence="16">
    <location>
        <begin position="34"/>
        <end position="58"/>
    </location>
</feature>
<evidence type="ECO:0000313" key="21">
    <source>
        <dbReference type="Proteomes" id="UP000035080"/>
    </source>
</evidence>
<feature type="domain" description="Histidine kinase" evidence="17">
    <location>
        <begin position="538"/>
        <end position="755"/>
    </location>
</feature>
<dbReference type="CDD" id="cd16922">
    <property type="entry name" value="HATPase_EvgS-ArcB-TorS-like"/>
    <property type="match status" value="1"/>
</dbReference>
<feature type="domain" description="Response regulatory" evidence="18">
    <location>
        <begin position="899"/>
        <end position="1011"/>
    </location>
</feature>
<dbReference type="Gene3D" id="3.30.565.10">
    <property type="entry name" value="Histidine kinase-like ATPase, C-terminal domain"/>
    <property type="match status" value="1"/>
</dbReference>
<dbReference type="InterPro" id="IPR011006">
    <property type="entry name" value="CheY-like_superfamily"/>
</dbReference>
<evidence type="ECO:0000256" key="15">
    <source>
        <dbReference type="PROSITE-ProRule" id="PRU00169"/>
    </source>
</evidence>
<feature type="modified residue" description="Phosphohistidine" evidence="14">
    <location>
        <position position="1064"/>
    </location>
</feature>
<feature type="modified residue" description="4-aspartylphosphate" evidence="15">
    <location>
        <position position="949"/>
    </location>
</feature>
<keyword evidence="8 16" id="KW-0812">Transmembrane</keyword>
<evidence type="ECO:0000256" key="14">
    <source>
        <dbReference type="PROSITE-ProRule" id="PRU00110"/>
    </source>
</evidence>
<evidence type="ECO:0000256" key="4">
    <source>
        <dbReference type="ARBA" id="ARBA00022475"/>
    </source>
</evidence>
<evidence type="ECO:0000256" key="8">
    <source>
        <dbReference type="ARBA" id="ARBA00022692"/>
    </source>
</evidence>
<dbReference type="InterPro" id="IPR036890">
    <property type="entry name" value="HATPase_C_sf"/>
</dbReference>
<dbReference type="SUPFAM" id="SSF55874">
    <property type="entry name" value="ATPase domain of HSP90 chaperone/DNA topoisomerase II/histidine kinase"/>
    <property type="match status" value="1"/>
</dbReference>
<dbReference type="CDD" id="cd00082">
    <property type="entry name" value="HisKA"/>
    <property type="match status" value="1"/>
</dbReference>
<dbReference type="PROSITE" id="PS50110">
    <property type="entry name" value="RESPONSE_REGULATORY"/>
    <property type="match status" value="1"/>
</dbReference>
<dbReference type="PANTHER" id="PTHR43047">
    <property type="entry name" value="TWO-COMPONENT HISTIDINE PROTEIN KINASE"/>
    <property type="match status" value="1"/>
</dbReference>
<dbReference type="PROSITE" id="PS50894">
    <property type="entry name" value="HPT"/>
    <property type="match status" value="1"/>
</dbReference>
<accession>A0ABX6HUP0</accession>
<reference evidence="20 21" key="1">
    <citation type="journal article" date="2015" name="Genome Announc.">
        <title>Genome Sequences of Two Pandoraea pnomenusa Isolates Recovered 11 Months Apart from a Cystic Fibrosis Patient.</title>
        <authorList>
            <person name="Ee R."/>
            <person name="Ambrose M."/>
            <person name="Lazenby J."/>
            <person name="Williams P."/>
            <person name="Chan K.G."/>
            <person name="Roddam L."/>
        </authorList>
    </citation>
    <scope>NUCLEOTIDE SEQUENCE [LARGE SCALE GENOMIC DNA]</scope>
    <source>
        <strain evidence="20 21">6399</strain>
    </source>
</reference>
<dbReference type="PRINTS" id="PR00344">
    <property type="entry name" value="BCTRLSENSOR"/>
</dbReference>
<dbReference type="SUPFAM" id="SSF47226">
    <property type="entry name" value="Histidine-containing phosphotransfer domain, HPT domain"/>
    <property type="match status" value="1"/>
</dbReference>
<evidence type="ECO:0000259" key="18">
    <source>
        <dbReference type="PROSITE" id="PS50110"/>
    </source>
</evidence>
<dbReference type="SMART" id="SM00448">
    <property type="entry name" value="REC"/>
    <property type="match status" value="1"/>
</dbReference>
<evidence type="ECO:0000256" key="1">
    <source>
        <dbReference type="ARBA" id="ARBA00000085"/>
    </source>
</evidence>
<dbReference type="RefSeq" id="WP_158453300.1">
    <property type="nucleotide sequence ID" value="NZ_CP047385.1"/>
</dbReference>
<dbReference type="PANTHER" id="PTHR43047:SF78">
    <property type="entry name" value="SENSORY_REGULATORY PROTEIN RPFC"/>
    <property type="match status" value="1"/>
</dbReference>
<keyword evidence="11 16" id="KW-1133">Transmembrane helix</keyword>
<dbReference type="InterPro" id="IPR008207">
    <property type="entry name" value="Sig_transdc_His_kin_Hpt_dom"/>
</dbReference>
<comment type="catalytic activity">
    <reaction evidence="1">
        <text>ATP + protein L-histidine = ADP + protein N-phospho-L-histidine.</text>
        <dbReference type="EC" id="2.7.13.3"/>
    </reaction>
</comment>
<dbReference type="InterPro" id="IPR001789">
    <property type="entry name" value="Sig_transdc_resp-reg_receiver"/>
</dbReference>
<evidence type="ECO:0000256" key="2">
    <source>
        <dbReference type="ARBA" id="ARBA00004429"/>
    </source>
</evidence>
<keyword evidence="21" id="KW-1185">Reference proteome</keyword>
<dbReference type="Proteomes" id="UP000035080">
    <property type="component" value="Chromosome"/>
</dbReference>
<evidence type="ECO:0000256" key="12">
    <source>
        <dbReference type="ARBA" id="ARBA00023012"/>
    </source>
</evidence>
<dbReference type="SUPFAM" id="SSF52172">
    <property type="entry name" value="CheY-like"/>
    <property type="match status" value="1"/>
</dbReference>
<evidence type="ECO:0000256" key="7">
    <source>
        <dbReference type="ARBA" id="ARBA00022679"/>
    </source>
</evidence>
<dbReference type="InterPro" id="IPR003594">
    <property type="entry name" value="HATPase_dom"/>
</dbReference>
<dbReference type="EC" id="2.7.13.3" evidence="3"/>
<sequence>MKTLGNLPGSMMGDTDLAQEPATRILRLNYARKLFLVSTFAALLFIVVSGCVTAFVLISRQHEEFAQRFASYRESLKEEVDHLQVSLVQLADTARFSLRHFKVDTTQVQELQREFARGEVRLPILNEGPPSYFSVLTTLTEPGDAGRLARLLELSRYASTFPVAREDHSLAVSQGFIYTPDLKFFASLPPDGGEPEHLVADANVPVETVVGARVKIVEDAVLASEQAGKGGDVAWVTVSKDPVSQLLTTYYASSIYREGRRVATVVSSIPCSKFNQFFLHDEGDPHFFVVACRLQRLLGLDGENPQEREWASIISRMPWIYIDASERPKRVFQEGSFFLYQRVPGPNWVAVYAYRWSDLVAGVGKELAILLVSMLLGCAFVGAGAYWIRKSILLPADAHLQSLLESEAFIRSAIQVAPVSLVVTDRDSGKVLVQNAEAKLLKQQAQATAEVTEGDLFKRVGELARQHAMITRDEGVIRRFEMSPDIEVAYAQAKYQGRNVFVLGMVDLAKRKEIERRLIASRARAEAESREKGMFLATMSHEIRTPLHGALGNLELLGRMGLNPEQLARLSVAQDSFSSLLSLINDVLDFSKSEAGELTLLEAPAHPDRIVEQAARTFAAESQLVGVRLLCLIQPEARGIWHCDSTRLSQVVMNLLGNAVKFTERGSIAVTLTLNEGGDLVFSVADSGKGIAEEDLEKIFAPFAQGSLEHRGARAGSGLGLALCHAIVERMGGDIHVESELGSGSIFTVRLPLKRGDVETVDPVPGPSPDFLIRCQNILWMQYLSKQLKSWYPKAQISELERPSAISSVEAGEGWVFVDACERADQMVQVSMPGLHHVVVSLDGPMVPIAQNGAVAVTAYSGELLKSTIDALVSGQASVASVGHNGGSPAVSDAAAKLSVLVVEDDRICIQLIQDQLSVLGIRSVELVDTAEAALERFSAKAFDVVMTDLNLPGKSGLELARELKARKNRTKVVLCTADVTISKEARSLFDDVILKPSSLDDVANALSLPVPSEGAGATNTFVKQFEDRKRLAALFASDWEKDKVALESMMVNGDVKAVHARLHRIKGALLVLGASPAAHLIERFESADWRPISEFARGLRSLIADVDTLVDQLQMNPVNRRKVP</sequence>
<evidence type="ECO:0000313" key="20">
    <source>
        <dbReference type="EMBL" id="QHF14614.1"/>
    </source>
</evidence>
<dbReference type="Pfam" id="PF00512">
    <property type="entry name" value="HisKA"/>
    <property type="match status" value="1"/>
</dbReference>
<dbReference type="Gene3D" id="1.10.287.130">
    <property type="match status" value="1"/>
</dbReference>
<dbReference type="EMBL" id="CP047385">
    <property type="protein sequence ID" value="QHF14614.1"/>
    <property type="molecule type" value="Genomic_DNA"/>
</dbReference>
<dbReference type="InterPro" id="IPR003661">
    <property type="entry name" value="HisK_dim/P_dom"/>
</dbReference>
<evidence type="ECO:0000256" key="13">
    <source>
        <dbReference type="ARBA" id="ARBA00023136"/>
    </source>
</evidence>
<keyword evidence="6 15" id="KW-0597">Phosphoprotein</keyword>
<dbReference type="InterPro" id="IPR036641">
    <property type="entry name" value="HPT_dom_sf"/>
</dbReference>